<dbReference type="RefSeq" id="WP_073172540.1">
    <property type="nucleotide sequence ID" value="NZ_FQVE01000002.1"/>
</dbReference>
<dbReference type="AlphaFoldDB" id="A0A1M4ZKT0"/>
<dbReference type="EMBL" id="FQVE01000002">
    <property type="protein sequence ID" value="SHF18604.1"/>
    <property type="molecule type" value="Genomic_DNA"/>
</dbReference>
<dbReference type="Proteomes" id="UP000184108">
    <property type="component" value="Unassembled WGS sequence"/>
</dbReference>
<evidence type="ECO:0000313" key="2">
    <source>
        <dbReference type="Proteomes" id="UP000184108"/>
    </source>
</evidence>
<proteinExistence type="predicted"/>
<accession>A0A1M4ZKT0</accession>
<evidence type="ECO:0000313" key="1">
    <source>
        <dbReference type="EMBL" id="SHF18604.1"/>
    </source>
</evidence>
<protein>
    <submittedName>
        <fullName evidence="1">Uncharacterized protein</fullName>
    </submittedName>
</protein>
<organism evidence="1 2">
    <name type="scientific">Chryseobacterium vrystaatense</name>
    <dbReference type="NCBI Taxonomy" id="307480"/>
    <lineage>
        <taxon>Bacteria</taxon>
        <taxon>Pseudomonadati</taxon>
        <taxon>Bacteroidota</taxon>
        <taxon>Flavobacteriia</taxon>
        <taxon>Flavobacteriales</taxon>
        <taxon>Weeksellaceae</taxon>
        <taxon>Chryseobacterium group</taxon>
        <taxon>Chryseobacterium</taxon>
    </lineage>
</organism>
<sequence>MLTIKKCNVAGLLARLGGIFCDEGMVTGLIFVDRRVRFDPATFTKTILDDFIQQDMIIGTVEIDAAEDADVDPSYTDLANGKSIKNTDGVKKWNVTFYKNSCFQNEIQKLDKSERYAIFLVYQDGSVIGQQMKDGTIKGFDVRLFTGIKKVKTAAEGGGSTLRIDLTPSAMKYWQGQSVVFEADDVAFDELNPITGISVDINAPLVAAAVTTKVTISNKCADSAVSGLTTPANWKMRRNGVLEAVTAITELNGVYTFTHAALLANDKISFEINQAGYPVYVLDTDYYAGKSETEKVA</sequence>
<gene>
    <name evidence="1" type="ORF">SAMN02787073_1628</name>
</gene>
<name>A0A1M4ZKT0_9FLAO</name>
<reference evidence="2" key="1">
    <citation type="submission" date="2016-11" db="EMBL/GenBank/DDBJ databases">
        <authorList>
            <person name="Varghese N."/>
            <person name="Submissions S."/>
        </authorList>
    </citation>
    <scope>NUCLEOTIDE SEQUENCE [LARGE SCALE GENOMIC DNA]</scope>
    <source>
        <strain evidence="2">YR203</strain>
    </source>
</reference>